<evidence type="ECO:0000313" key="2">
    <source>
        <dbReference type="Proteomes" id="UP001165121"/>
    </source>
</evidence>
<reference evidence="1" key="1">
    <citation type="submission" date="2023-04" db="EMBL/GenBank/DDBJ databases">
        <title>Phytophthora fragariaefolia NBRC 109709.</title>
        <authorList>
            <person name="Ichikawa N."/>
            <person name="Sato H."/>
            <person name="Tonouchi N."/>
        </authorList>
    </citation>
    <scope>NUCLEOTIDE SEQUENCE</scope>
    <source>
        <strain evidence="1">NBRC 109709</strain>
    </source>
</reference>
<accession>A0A9W6Y0R6</accession>
<gene>
    <name evidence="1" type="ORF">Pfra01_002125100</name>
</gene>
<keyword evidence="2" id="KW-1185">Reference proteome</keyword>
<organism evidence="1 2">
    <name type="scientific">Phytophthora fragariaefolia</name>
    <dbReference type="NCBI Taxonomy" id="1490495"/>
    <lineage>
        <taxon>Eukaryota</taxon>
        <taxon>Sar</taxon>
        <taxon>Stramenopiles</taxon>
        <taxon>Oomycota</taxon>
        <taxon>Peronosporomycetes</taxon>
        <taxon>Peronosporales</taxon>
        <taxon>Peronosporaceae</taxon>
        <taxon>Phytophthora</taxon>
    </lineage>
</organism>
<name>A0A9W6Y0R6_9STRA</name>
<sequence>MIISELNVSRLKLKGKGTQTRPSGYNGRPARKLNHWIAIVKSAWGNQISVTSFGAAVATLTSRRSWSSLVGALWTGPVGRSGMPEEDSSGDDGADEAWRQLVEIS</sequence>
<proteinExistence type="predicted"/>
<protein>
    <submittedName>
        <fullName evidence="1">Unnamed protein product</fullName>
    </submittedName>
</protein>
<dbReference type="EMBL" id="BSXT01003013">
    <property type="protein sequence ID" value="GMF52072.1"/>
    <property type="molecule type" value="Genomic_DNA"/>
</dbReference>
<dbReference type="Proteomes" id="UP001165121">
    <property type="component" value="Unassembled WGS sequence"/>
</dbReference>
<dbReference type="AlphaFoldDB" id="A0A9W6Y0R6"/>
<comment type="caution">
    <text evidence="1">The sequence shown here is derived from an EMBL/GenBank/DDBJ whole genome shotgun (WGS) entry which is preliminary data.</text>
</comment>
<evidence type="ECO:0000313" key="1">
    <source>
        <dbReference type="EMBL" id="GMF52072.1"/>
    </source>
</evidence>